<dbReference type="Proteomes" id="UP001152798">
    <property type="component" value="Chromosome 3"/>
</dbReference>
<dbReference type="SMART" id="SM00408">
    <property type="entry name" value="IGc2"/>
    <property type="match status" value="1"/>
</dbReference>
<gene>
    <name evidence="3" type="ORF">NEZAVI_LOCUS6192</name>
</gene>
<dbReference type="Pfam" id="PF13927">
    <property type="entry name" value="Ig_3"/>
    <property type="match status" value="1"/>
</dbReference>
<evidence type="ECO:0008006" key="5">
    <source>
        <dbReference type="Google" id="ProtNLM"/>
    </source>
</evidence>
<organism evidence="3 4">
    <name type="scientific">Nezara viridula</name>
    <name type="common">Southern green stink bug</name>
    <name type="synonym">Cimex viridulus</name>
    <dbReference type="NCBI Taxonomy" id="85310"/>
    <lineage>
        <taxon>Eukaryota</taxon>
        <taxon>Metazoa</taxon>
        <taxon>Ecdysozoa</taxon>
        <taxon>Arthropoda</taxon>
        <taxon>Hexapoda</taxon>
        <taxon>Insecta</taxon>
        <taxon>Pterygota</taxon>
        <taxon>Neoptera</taxon>
        <taxon>Paraneoptera</taxon>
        <taxon>Hemiptera</taxon>
        <taxon>Heteroptera</taxon>
        <taxon>Panheteroptera</taxon>
        <taxon>Pentatomomorpha</taxon>
        <taxon>Pentatomoidea</taxon>
        <taxon>Pentatomidae</taxon>
        <taxon>Pentatominae</taxon>
        <taxon>Nezara</taxon>
    </lineage>
</organism>
<dbReference type="InterPro" id="IPR003598">
    <property type="entry name" value="Ig_sub2"/>
</dbReference>
<evidence type="ECO:0000259" key="2">
    <source>
        <dbReference type="SMART" id="SM00409"/>
    </source>
</evidence>
<reference evidence="3" key="1">
    <citation type="submission" date="2022-01" db="EMBL/GenBank/DDBJ databases">
        <authorList>
            <person name="King R."/>
        </authorList>
    </citation>
    <scope>NUCLEOTIDE SEQUENCE</scope>
</reference>
<dbReference type="Gene3D" id="2.60.40.10">
    <property type="entry name" value="Immunoglobulins"/>
    <property type="match status" value="1"/>
</dbReference>
<evidence type="ECO:0000313" key="4">
    <source>
        <dbReference type="Proteomes" id="UP001152798"/>
    </source>
</evidence>
<dbReference type="InterPro" id="IPR013783">
    <property type="entry name" value="Ig-like_fold"/>
</dbReference>
<dbReference type="InterPro" id="IPR003599">
    <property type="entry name" value="Ig_sub"/>
</dbReference>
<keyword evidence="4" id="KW-1185">Reference proteome</keyword>
<dbReference type="SUPFAM" id="SSF48726">
    <property type="entry name" value="Immunoglobulin"/>
    <property type="match status" value="1"/>
</dbReference>
<evidence type="ECO:0000259" key="1">
    <source>
        <dbReference type="SMART" id="SM00408"/>
    </source>
</evidence>
<protein>
    <recommendedName>
        <fullName evidence="5">Ig-like domain-containing protein</fullName>
    </recommendedName>
</protein>
<proteinExistence type="predicted"/>
<evidence type="ECO:0000313" key="3">
    <source>
        <dbReference type="EMBL" id="CAH1396051.1"/>
    </source>
</evidence>
<dbReference type="EMBL" id="OV725079">
    <property type="protein sequence ID" value="CAH1396051.1"/>
    <property type="molecule type" value="Genomic_DNA"/>
</dbReference>
<sequence>MVTIPGCGFELERQPEDSEVSSGKPVRLGCGNIPPAAVVRWNRDGMGVQLSSRVYVEDGDLVITRAMKEDAGRYICSVVNITTGTSFSSKPAILTVNYRPRSTALDKRMNWSPSYLPPNTEIYSTQNFFSLPKPTWAGLTRVSSKPFY</sequence>
<dbReference type="InterPro" id="IPR036179">
    <property type="entry name" value="Ig-like_dom_sf"/>
</dbReference>
<feature type="domain" description="Immunoglobulin subtype 2" evidence="1">
    <location>
        <begin position="21"/>
        <end position="83"/>
    </location>
</feature>
<accession>A0A9P0H644</accession>
<name>A0A9P0H644_NEZVI</name>
<dbReference type="OrthoDB" id="428111at2759"/>
<feature type="domain" description="Immunoglobulin" evidence="2">
    <location>
        <begin position="15"/>
        <end position="97"/>
    </location>
</feature>
<dbReference type="SMART" id="SM00409">
    <property type="entry name" value="IG"/>
    <property type="match status" value="1"/>
</dbReference>
<dbReference type="AlphaFoldDB" id="A0A9P0H644"/>